<accession>T1F8A6</accession>
<dbReference type="InParanoid" id="T1F8A6"/>
<evidence type="ECO:0000256" key="3">
    <source>
        <dbReference type="ARBA" id="ARBA00022676"/>
    </source>
</evidence>
<evidence type="ECO:0000256" key="2">
    <source>
        <dbReference type="ARBA" id="ARBA00008661"/>
    </source>
</evidence>
<keyword evidence="4" id="KW-0808">Transferase</keyword>
<dbReference type="eggNOG" id="KOG2287">
    <property type="taxonomic scope" value="Eukaryota"/>
</dbReference>
<evidence type="ECO:0000313" key="13">
    <source>
        <dbReference type="Proteomes" id="UP000015101"/>
    </source>
</evidence>
<dbReference type="Gene3D" id="3.90.550.50">
    <property type="match status" value="1"/>
</dbReference>
<comment type="subcellular location">
    <subcellularLocation>
        <location evidence="1 10">Golgi apparatus membrane</location>
        <topology evidence="1 10">Single-pass type II membrane protein</topology>
    </subcellularLocation>
</comment>
<name>T1F8A6_HELRO</name>
<dbReference type="GO" id="GO:0006493">
    <property type="term" value="P:protein O-linked glycosylation"/>
    <property type="evidence" value="ECO:0000318"/>
    <property type="project" value="GO_Central"/>
</dbReference>
<reference evidence="11 13" key="2">
    <citation type="journal article" date="2013" name="Nature">
        <title>Insights into bilaterian evolution from three spiralian genomes.</title>
        <authorList>
            <person name="Simakov O."/>
            <person name="Marletaz F."/>
            <person name="Cho S.J."/>
            <person name="Edsinger-Gonzales E."/>
            <person name="Havlak P."/>
            <person name="Hellsten U."/>
            <person name="Kuo D.H."/>
            <person name="Larsson T."/>
            <person name="Lv J."/>
            <person name="Arendt D."/>
            <person name="Savage R."/>
            <person name="Osoegawa K."/>
            <person name="de Jong P."/>
            <person name="Grimwood J."/>
            <person name="Chapman J.A."/>
            <person name="Shapiro H."/>
            <person name="Aerts A."/>
            <person name="Otillar R.P."/>
            <person name="Terry A.Y."/>
            <person name="Boore J.L."/>
            <person name="Grigoriev I.V."/>
            <person name="Lindberg D.R."/>
            <person name="Seaver E.C."/>
            <person name="Weisblat D.A."/>
            <person name="Putnam N.H."/>
            <person name="Rokhsar D.S."/>
        </authorList>
    </citation>
    <scope>NUCLEOTIDE SEQUENCE</scope>
</reference>
<sequence>MANFGNVKQSPGYVKCSSHYDIPLGLDIQFDKWDFCFLILIILPRLYIYIENIDRDVFSSSNGWNDSTSSISSSSRYITVEVSGLGEKLLEIEDGPIVNPHNFNYKLNPGSMICSLESASQKPLILIYIHSDPSHDKRRLLIRETWGSPYNFKDFEIRTIFLCGITNNNTMLQEALELEYDRYRDIVQEDFIDTYRNLTYKGIMALKWISQNCMKALLILKADDDIFLNIFKLMSRLNTIMHDNGILKSNNNNINNNINKDINLFMCNVWDRMMVIRDPKSKWYVSEAEFPENYFGRYCSGSAYAYTTSMVPMMFRMSRHVPFFWVDDYYITGLLPSKMKIPVKYEEINRLYFLAPGLFLEKFSMNDGDGEESRLAIGHSHNINQFLAVWRMVLKKYANATMS</sequence>
<evidence type="ECO:0000256" key="1">
    <source>
        <dbReference type="ARBA" id="ARBA00004323"/>
    </source>
</evidence>
<evidence type="ECO:0000313" key="11">
    <source>
        <dbReference type="EMBL" id="ESO01642.1"/>
    </source>
</evidence>
<keyword evidence="8 10" id="KW-0333">Golgi apparatus</keyword>
<evidence type="ECO:0000256" key="8">
    <source>
        <dbReference type="ARBA" id="ARBA00023034"/>
    </source>
</evidence>
<dbReference type="InterPro" id="IPR002659">
    <property type="entry name" value="Glyco_trans_31"/>
</dbReference>
<dbReference type="GeneID" id="20205055"/>
<dbReference type="RefSeq" id="XP_009020296.1">
    <property type="nucleotide sequence ID" value="XM_009022048.1"/>
</dbReference>
<dbReference type="PANTHER" id="PTHR11214:SF364">
    <property type="entry name" value="HEXOSYLTRANSFERASE"/>
    <property type="match status" value="1"/>
</dbReference>
<dbReference type="EC" id="2.4.1.-" evidence="10"/>
<keyword evidence="5" id="KW-0812">Transmembrane</keyword>
<reference evidence="13" key="1">
    <citation type="submission" date="2012-12" db="EMBL/GenBank/DDBJ databases">
        <authorList>
            <person name="Hellsten U."/>
            <person name="Grimwood J."/>
            <person name="Chapman J.A."/>
            <person name="Shapiro H."/>
            <person name="Aerts A."/>
            <person name="Otillar R.P."/>
            <person name="Terry A.Y."/>
            <person name="Boore J.L."/>
            <person name="Simakov O."/>
            <person name="Marletaz F."/>
            <person name="Cho S.-J."/>
            <person name="Edsinger-Gonzales E."/>
            <person name="Havlak P."/>
            <person name="Kuo D.-H."/>
            <person name="Larsson T."/>
            <person name="Lv J."/>
            <person name="Arendt D."/>
            <person name="Savage R."/>
            <person name="Osoegawa K."/>
            <person name="de Jong P."/>
            <person name="Lindberg D.R."/>
            <person name="Seaver E.C."/>
            <person name="Weisblat D.A."/>
            <person name="Putnam N.H."/>
            <person name="Grigoriev I.V."/>
            <person name="Rokhsar D.S."/>
        </authorList>
    </citation>
    <scope>NUCLEOTIDE SEQUENCE</scope>
</reference>
<proteinExistence type="inferred from homology"/>
<dbReference type="KEGG" id="hro:HELRODRAFT_174600"/>
<dbReference type="Pfam" id="PF01762">
    <property type="entry name" value="Galactosyl_T"/>
    <property type="match status" value="1"/>
</dbReference>
<dbReference type="Proteomes" id="UP000015101">
    <property type="component" value="Unassembled WGS sequence"/>
</dbReference>
<dbReference type="GO" id="GO:0016757">
    <property type="term" value="F:glycosyltransferase activity"/>
    <property type="evidence" value="ECO:0000318"/>
    <property type="project" value="GO_Central"/>
</dbReference>
<organism evidence="12 13">
    <name type="scientific">Helobdella robusta</name>
    <name type="common">Californian leech</name>
    <dbReference type="NCBI Taxonomy" id="6412"/>
    <lineage>
        <taxon>Eukaryota</taxon>
        <taxon>Metazoa</taxon>
        <taxon>Spiralia</taxon>
        <taxon>Lophotrochozoa</taxon>
        <taxon>Annelida</taxon>
        <taxon>Clitellata</taxon>
        <taxon>Hirudinea</taxon>
        <taxon>Rhynchobdellida</taxon>
        <taxon>Glossiphoniidae</taxon>
        <taxon>Helobdella</taxon>
    </lineage>
</organism>
<keyword evidence="9" id="KW-0472">Membrane</keyword>
<dbReference type="CTD" id="20205055"/>
<keyword evidence="6" id="KW-0735">Signal-anchor</keyword>
<evidence type="ECO:0000256" key="5">
    <source>
        <dbReference type="ARBA" id="ARBA00022692"/>
    </source>
</evidence>
<dbReference type="OrthoDB" id="115198at2759"/>
<dbReference type="EMBL" id="KB096743">
    <property type="protein sequence ID" value="ESO01642.1"/>
    <property type="molecule type" value="Genomic_DNA"/>
</dbReference>
<dbReference type="PANTHER" id="PTHR11214">
    <property type="entry name" value="BETA-1,3-N-ACETYLGLUCOSAMINYLTRANSFERASE"/>
    <property type="match status" value="1"/>
</dbReference>
<reference evidence="12" key="3">
    <citation type="submission" date="2015-06" db="UniProtKB">
        <authorList>
            <consortium name="EnsemblMetazoa"/>
        </authorList>
    </citation>
    <scope>IDENTIFICATION</scope>
</reference>
<dbReference type="GO" id="GO:0000139">
    <property type="term" value="C:Golgi membrane"/>
    <property type="evidence" value="ECO:0000318"/>
    <property type="project" value="GO_Central"/>
</dbReference>
<dbReference type="FunCoup" id="T1F8A6">
    <property type="interactions" value="56"/>
</dbReference>
<dbReference type="HOGENOM" id="CLU_036849_2_0_1"/>
<dbReference type="GO" id="GO:0016758">
    <property type="term" value="F:hexosyltransferase activity"/>
    <property type="evidence" value="ECO:0007669"/>
    <property type="project" value="InterPro"/>
</dbReference>
<gene>
    <name evidence="12" type="primary">20205055</name>
    <name evidence="11" type="ORF">HELRODRAFT_174600</name>
</gene>
<evidence type="ECO:0000256" key="7">
    <source>
        <dbReference type="ARBA" id="ARBA00022989"/>
    </source>
</evidence>
<keyword evidence="3 10" id="KW-0328">Glycosyltransferase</keyword>
<dbReference type="STRING" id="6412.T1F8A6"/>
<protein>
    <recommendedName>
        <fullName evidence="10">Hexosyltransferase</fullName>
        <ecNumber evidence="10">2.4.1.-</ecNumber>
    </recommendedName>
</protein>
<dbReference type="EMBL" id="AMQM01004976">
    <property type="status" value="NOT_ANNOTATED_CDS"/>
    <property type="molecule type" value="Genomic_DNA"/>
</dbReference>
<dbReference type="OMA" id="PTIACEM"/>
<keyword evidence="13" id="KW-1185">Reference proteome</keyword>
<evidence type="ECO:0000256" key="9">
    <source>
        <dbReference type="ARBA" id="ARBA00023136"/>
    </source>
</evidence>
<dbReference type="AlphaFoldDB" id="T1F8A6"/>
<comment type="similarity">
    <text evidence="2 10">Belongs to the glycosyltransferase 31 family.</text>
</comment>
<evidence type="ECO:0000256" key="4">
    <source>
        <dbReference type="ARBA" id="ARBA00022679"/>
    </source>
</evidence>
<dbReference type="EnsemblMetazoa" id="HelroT174600">
    <property type="protein sequence ID" value="HelroP174600"/>
    <property type="gene ID" value="HelroG174600"/>
</dbReference>
<keyword evidence="7" id="KW-1133">Transmembrane helix</keyword>
<dbReference type="FunFam" id="3.90.550.50:FF:000028">
    <property type="entry name" value="Hexosyltransferase"/>
    <property type="match status" value="1"/>
</dbReference>
<evidence type="ECO:0000313" key="12">
    <source>
        <dbReference type="EnsemblMetazoa" id="HelroP174600"/>
    </source>
</evidence>
<evidence type="ECO:0000256" key="6">
    <source>
        <dbReference type="ARBA" id="ARBA00022968"/>
    </source>
</evidence>
<evidence type="ECO:0000256" key="10">
    <source>
        <dbReference type="RuleBase" id="RU363063"/>
    </source>
</evidence>